<sequence>MKRISGTHFELDMFIALDAELICNDNVAILAIQCTRSARGKYVILNDVTFAVALRFVSRMRHATPMACSGVVITLPDHWV</sequence>
<evidence type="ECO:0000313" key="1">
    <source>
        <dbReference type="EMBL" id="KAF5850339.1"/>
    </source>
</evidence>
<organism evidence="1 2">
    <name type="scientific">Cochliobolus sativus</name>
    <name type="common">Common root rot and spot blotch fungus</name>
    <name type="synonym">Bipolaris sorokiniana</name>
    <dbReference type="NCBI Taxonomy" id="45130"/>
    <lineage>
        <taxon>Eukaryota</taxon>
        <taxon>Fungi</taxon>
        <taxon>Dikarya</taxon>
        <taxon>Ascomycota</taxon>
        <taxon>Pezizomycotina</taxon>
        <taxon>Dothideomycetes</taxon>
        <taxon>Pleosporomycetidae</taxon>
        <taxon>Pleosporales</taxon>
        <taxon>Pleosporineae</taxon>
        <taxon>Pleosporaceae</taxon>
        <taxon>Bipolaris</taxon>
    </lineage>
</organism>
<evidence type="ECO:0000313" key="2">
    <source>
        <dbReference type="Proteomes" id="UP000624244"/>
    </source>
</evidence>
<proteinExistence type="predicted"/>
<gene>
    <name evidence="1" type="ORF">GGP41_002586</name>
</gene>
<dbReference type="Proteomes" id="UP000624244">
    <property type="component" value="Unassembled WGS sequence"/>
</dbReference>
<accession>A0A8H5ZLF9</accession>
<dbReference type="EMBL" id="WNKQ01000007">
    <property type="protein sequence ID" value="KAF5850339.1"/>
    <property type="molecule type" value="Genomic_DNA"/>
</dbReference>
<comment type="caution">
    <text evidence="1">The sequence shown here is derived from an EMBL/GenBank/DDBJ whole genome shotgun (WGS) entry which is preliminary data.</text>
</comment>
<name>A0A8H5ZLF9_COCSA</name>
<protein>
    <submittedName>
        <fullName evidence="1">Uncharacterized protein</fullName>
    </submittedName>
</protein>
<dbReference type="AlphaFoldDB" id="A0A8H5ZLF9"/>
<reference evidence="1" key="1">
    <citation type="submission" date="2019-11" db="EMBL/GenBank/DDBJ databases">
        <title>Bipolaris sorokiniana Genome sequencing.</title>
        <authorList>
            <person name="Wang H."/>
        </authorList>
    </citation>
    <scope>NUCLEOTIDE SEQUENCE</scope>
</reference>